<dbReference type="InterPro" id="IPR046347">
    <property type="entry name" value="bZIP_sf"/>
</dbReference>
<dbReference type="AlphaFoldDB" id="A0ABD3VJS3"/>
<dbReference type="PANTHER" id="PTHR23351">
    <property type="entry name" value="FOS TRANSCRIPTION FACTOR-RELATED"/>
    <property type="match status" value="1"/>
</dbReference>
<evidence type="ECO:0000256" key="4">
    <source>
        <dbReference type="SAM" id="Coils"/>
    </source>
</evidence>
<protein>
    <recommendedName>
        <fullName evidence="5">BZIP domain-containing protein</fullName>
    </recommendedName>
</protein>
<dbReference type="GO" id="GO:0003677">
    <property type="term" value="F:DNA binding"/>
    <property type="evidence" value="ECO:0007669"/>
    <property type="project" value="UniProtKB-KW"/>
</dbReference>
<evidence type="ECO:0000256" key="1">
    <source>
        <dbReference type="ARBA" id="ARBA00023015"/>
    </source>
</evidence>
<keyword evidence="2" id="KW-0238">DNA-binding</keyword>
<gene>
    <name evidence="6" type="ORF">ACJMK2_007860</name>
</gene>
<keyword evidence="3" id="KW-0804">Transcription</keyword>
<dbReference type="SMART" id="SM00338">
    <property type="entry name" value="BRLZ"/>
    <property type="match status" value="1"/>
</dbReference>
<comment type="caution">
    <text evidence="6">The sequence shown here is derived from an EMBL/GenBank/DDBJ whole genome shotgun (WGS) entry which is preliminary data.</text>
</comment>
<evidence type="ECO:0000313" key="7">
    <source>
        <dbReference type="Proteomes" id="UP001634394"/>
    </source>
</evidence>
<reference evidence="6 7" key="1">
    <citation type="submission" date="2024-11" db="EMBL/GenBank/DDBJ databases">
        <title>Chromosome-level genome assembly of the freshwater bivalve Anodonta woodiana.</title>
        <authorList>
            <person name="Chen X."/>
        </authorList>
    </citation>
    <scope>NUCLEOTIDE SEQUENCE [LARGE SCALE GENOMIC DNA]</scope>
    <source>
        <strain evidence="6">MN2024</strain>
        <tissue evidence="6">Gills</tissue>
    </source>
</reference>
<keyword evidence="4" id="KW-0175">Coiled coil</keyword>
<feature type="domain" description="BZIP" evidence="5">
    <location>
        <begin position="100"/>
        <end position="163"/>
    </location>
</feature>
<accession>A0ABD3VJS3</accession>
<dbReference type="InterPro" id="IPR004827">
    <property type="entry name" value="bZIP"/>
</dbReference>
<evidence type="ECO:0000313" key="6">
    <source>
        <dbReference type="EMBL" id="KAL3861846.1"/>
    </source>
</evidence>
<dbReference type="PROSITE" id="PS50217">
    <property type="entry name" value="BZIP"/>
    <property type="match status" value="1"/>
</dbReference>
<name>A0ABD3VJS3_SINWO</name>
<dbReference type="EMBL" id="JBJQND010000011">
    <property type="protein sequence ID" value="KAL3861846.1"/>
    <property type="molecule type" value="Genomic_DNA"/>
</dbReference>
<dbReference type="Proteomes" id="UP001634394">
    <property type="component" value="Unassembled WGS sequence"/>
</dbReference>
<feature type="coiled-coil region" evidence="4">
    <location>
        <begin position="132"/>
        <end position="166"/>
    </location>
</feature>
<dbReference type="SUPFAM" id="SSF57959">
    <property type="entry name" value="Leucine zipper domain"/>
    <property type="match status" value="1"/>
</dbReference>
<dbReference type="Pfam" id="PF07716">
    <property type="entry name" value="bZIP_2"/>
    <property type="match status" value="1"/>
</dbReference>
<dbReference type="PROSITE" id="PS00036">
    <property type="entry name" value="BZIP_BASIC"/>
    <property type="match status" value="1"/>
</dbReference>
<proteinExistence type="predicted"/>
<evidence type="ECO:0000256" key="3">
    <source>
        <dbReference type="ARBA" id="ARBA00023163"/>
    </source>
</evidence>
<keyword evidence="1" id="KW-0805">Transcription regulation</keyword>
<dbReference type="PANTHER" id="PTHR23351:SF24">
    <property type="entry name" value="ACTIVATING TRANSCRIPTION FACTOR 3-RELATED"/>
    <property type="match status" value="1"/>
</dbReference>
<dbReference type="Gene3D" id="1.20.5.170">
    <property type="match status" value="1"/>
</dbReference>
<sequence length="188" mass="22020">MYKRSNSLVNVTLYTDRGIDCKTLPSRTLPLTLHEFPRFQGFVLEDSSLRLTSVKAIQTNDVMPKDELISIIQSKRVTETKEELYFDFSKKLKTETTKENERMERRRLQNRMAAKRFREKLNTLGTKLQKKTQNVESDNTSLRNQIRKLKKERETLQRHLREHLSLCHYFVGAPIVTSAWADLQGSCA</sequence>
<evidence type="ECO:0000256" key="2">
    <source>
        <dbReference type="ARBA" id="ARBA00023125"/>
    </source>
</evidence>
<evidence type="ECO:0000259" key="5">
    <source>
        <dbReference type="PROSITE" id="PS50217"/>
    </source>
</evidence>
<keyword evidence="7" id="KW-1185">Reference proteome</keyword>
<organism evidence="6 7">
    <name type="scientific">Sinanodonta woodiana</name>
    <name type="common">Chinese pond mussel</name>
    <name type="synonym">Anodonta woodiana</name>
    <dbReference type="NCBI Taxonomy" id="1069815"/>
    <lineage>
        <taxon>Eukaryota</taxon>
        <taxon>Metazoa</taxon>
        <taxon>Spiralia</taxon>
        <taxon>Lophotrochozoa</taxon>
        <taxon>Mollusca</taxon>
        <taxon>Bivalvia</taxon>
        <taxon>Autobranchia</taxon>
        <taxon>Heteroconchia</taxon>
        <taxon>Palaeoheterodonta</taxon>
        <taxon>Unionida</taxon>
        <taxon>Unionoidea</taxon>
        <taxon>Unionidae</taxon>
        <taxon>Unioninae</taxon>
        <taxon>Sinanodonta</taxon>
    </lineage>
</organism>
<dbReference type="InterPro" id="IPR000837">
    <property type="entry name" value="AP-1"/>
</dbReference>